<evidence type="ECO:0000256" key="1">
    <source>
        <dbReference type="SAM" id="Coils"/>
    </source>
</evidence>
<dbReference type="AlphaFoldDB" id="A0A8S1Y4N9"/>
<feature type="region of interest" description="Disordered" evidence="2">
    <location>
        <begin position="550"/>
        <end position="592"/>
    </location>
</feature>
<comment type="caution">
    <text evidence="3">The sequence shown here is derived from an EMBL/GenBank/DDBJ whole genome shotgun (WGS) entry which is preliminary data.</text>
</comment>
<keyword evidence="4" id="KW-1185">Reference proteome</keyword>
<dbReference type="OrthoDB" id="309712at2759"/>
<gene>
    <name evidence="3" type="ORF">POCTA_138.1.T1420056</name>
</gene>
<feature type="coiled-coil region" evidence="1">
    <location>
        <begin position="429"/>
        <end position="463"/>
    </location>
</feature>
<feature type="coiled-coil region" evidence="1">
    <location>
        <begin position="674"/>
        <end position="708"/>
    </location>
</feature>
<name>A0A8S1Y4N9_PAROT</name>
<evidence type="ECO:0000313" key="4">
    <source>
        <dbReference type="Proteomes" id="UP000683925"/>
    </source>
</evidence>
<feature type="coiled-coil region" evidence="1">
    <location>
        <begin position="240"/>
        <end position="295"/>
    </location>
</feature>
<keyword evidence="1" id="KW-0175">Coiled coil</keyword>
<sequence>MLQNKGELQQNSKVEQSKKISVKLQLRLDKGDNQESNENQIIQSVSVYYQDQKEMNIDFAQIKMEKDNNNIWFANIEIDPNSVYKYYYKLKQKNKIKKEPQTRYFQYNSLGRIAIDEWNCVWCLYRYKVEDPGILDAFQLKIKDYQKKSYQSIDHQNESEAGITYMECSENLKFAEQQKRQFAFIYKNNQDQVELSNQFDPRTGNSYMNNFVLNKFKESIILSNEQEEKIRQCLSQKQDVVSTKKNDQQYLQRIQELENKFNMKVVEANNYRLQLDQETQTKKSFQEKIIKLESHLKDVDSQNKDLEYTLVRNKQMYEYDLKEIQSESKYQIMKNMEEQNKEFQDKLEQIQKRNSEMLKQEQERMEQDQRALQMKSQEVIKQYIERLDEANQQIRHHKLKSFSFQSDDIIISIDQSEVPDQFQQNISDLESTIVSYKNIEETLKKEKDEIEQYYQEKNIKEKSIYQKKAQELLRRGEYCQKELDKCKMLLEQKIKESEVQAEENNFKVQQYKAQLKKLKSQFQQKSQDLEVFIKAYKELEQRLEDEQQKNMKLKQELDNTIESSEKKRQEEFERFQKDRESEMKQLQEQSQQQLLLEKEKHEKLQQEQQCQQKKLIDETVQFTYQKIEDEILFPYFDAQQKFHDNLILNFRSEIKTVIKENINNFETPVNQLSYRLSQIEEEKLEEQKMEALQKHEDLVQAIQQFKEESKIENAKMLKQAFIQYATACNKISDMAMKTNFMNDQDGEQIYQINHWKSILDQKLDSLQRSLSFSNELSEWQQQFQSSREIITKAYEDLQKKQQRFTQ</sequence>
<protein>
    <submittedName>
        <fullName evidence="3">Uncharacterized protein</fullName>
    </submittedName>
</protein>
<feature type="coiled-coil region" evidence="1">
    <location>
        <begin position="333"/>
        <end position="400"/>
    </location>
</feature>
<accession>A0A8S1Y4N9</accession>
<dbReference type="EMBL" id="CAJJDP010000143">
    <property type="protein sequence ID" value="CAD8207828.1"/>
    <property type="molecule type" value="Genomic_DNA"/>
</dbReference>
<evidence type="ECO:0000313" key="3">
    <source>
        <dbReference type="EMBL" id="CAD8207828.1"/>
    </source>
</evidence>
<evidence type="ECO:0000256" key="2">
    <source>
        <dbReference type="SAM" id="MobiDB-lite"/>
    </source>
</evidence>
<reference evidence="3" key="1">
    <citation type="submission" date="2021-01" db="EMBL/GenBank/DDBJ databases">
        <authorList>
            <consortium name="Genoscope - CEA"/>
            <person name="William W."/>
        </authorList>
    </citation>
    <scope>NUCLEOTIDE SEQUENCE</scope>
</reference>
<dbReference type="OMA" id="IAIDEWN"/>
<feature type="compositionally biased region" description="Basic and acidic residues" evidence="2">
    <location>
        <begin position="550"/>
        <end position="585"/>
    </location>
</feature>
<proteinExistence type="predicted"/>
<organism evidence="3 4">
    <name type="scientific">Paramecium octaurelia</name>
    <dbReference type="NCBI Taxonomy" id="43137"/>
    <lineage>
        <taxon>Eukaryota</taxon>
        <taxon>Sar</taxon>
        <taxon>Alveolata</taxon>
        <taxon>Ciliophora</taxon>
        <taxon>Intramacronucleata</taxon>
        <taxon>Oligohymenophorea</taxon>
        <taxon>Peniculida</taxon>
        <taxon>Parameciidae</taxon>
        <taxon>Paramecium</taxon>
    </lineage>
</organism>
<dbReference type="Proteomes" id="UP000683925">
    <property type="component" value="Unassembled WGS sequence"/>
</dbReference>